<gene>
    <name evidence="3" type="ORF">A1Q5_13345</name>
</gene>
<feature type="region of interest" description="Disordered" evidence="1">
    <location>
        <begin position="29"/>
        <end position="48"/>
    </location>
</feature>
<feature type="signal peptide" evidence="2">
    <location>
        <begin position="1"/>
        <end position="27"/>
    </location>
</feature>
<name>A0ABX3ARP9_ALILO</name>
<dbReference type="Pfam" id="PF10986">
    <property type="entry name" value="ZrgA"/>
    <property type="match status" value="1"/>
</dbReference>
<keyword evidence="4" id="KW-1185">Reference proteome</keyword>
<evidence type="ECO:0000256" key="1">
    <source>
        <dbReference type="SAM" id="MobiDB-lite"/>
    </source>
</evidence>
<dbReference type="EMBL" id="AJYJ02000133">
    <property type="protein sequence ID" value="OEF10128.1"/>
    <property type="molecule type" value="Genomic_DNA"/>
</dbReference>
<dbReference type="Proteomes" id="UP000095059">
    <property type="component" value="Unassembled WGS sequence"/>
</dbReference>
<keyword evidence="2" id="KW-0732">Signal</keyword>
<accession>A0ABX3ARP9</accession>
<evidence type="ECO:0000313" key="4">
    <source>
        <dbReference type="Proteomes" id="UP000095059"/>
    </source>
</evidence>
<sequence>MLIRNKKILLSLAISSSLFSISNAANANTHDHAHDGDQQHESEHRHHDAHVHGVVETNIAQDGDHLLFEITAPGADVVGFEHAPKDDTQKRILSEAVKTLNNPSVIFTLPAEAKCTLEEAHVSHNLTPHDHDHDHDHDQHDGEHHKEHSKHGEFNAQYEYHCEAISKLDNIETQWFTHFTHTQKMTIQYLGDAGQKADTLTPNSPIITL</sequence>
<evidence type="ECO:0000256" key="2">
    <source>
        <dbReference type="SAM" id="SignalP"/>
    </source>
</evidence>
<comment type="caution">
    <text evidence="3">The sequence shown here is derived from an EMBL/GenBank/DDBJ whole genome shotgun (WGS) entry which is preliminary data.</text>
</comment>
<protein>
    <recommendedName>
        <fullName evidence="5">Zinc-binding protein</fullName>
    </recommendedName>
</protein>
<reference evidence="3 4" key="1">
    <citation type="journal article" date="2012" name="Science">
        <title>Ecological populations of bacteria act as socially cohesive units of antibiotic production and resistance.</title>
        <authorList>
            <person name="Cordero O.X."/>
            <person name="Wildschutte H."/>
            <person name="Kirkup B."/>
            <person name="Proehl S."/>
            <person name="Ngo L."/>
            <person name="Hussain F."/>
            <person name="Le Roux F."/>
            <person name="Mincer T."/>
            <person name="Polz M.F."/>
        </authorList>
    </citation>
    <scope>NUCLEOTIDE SEQUENCE [LARGE SCALE GENOMIC DNA]</scope>
    <source>
        <strain evidence="3 4">5S-186</strain>
    </source>
</reference>
<feature type="chain" id="PRO_5046011505" description="Zinc-binding protein" evidence="2">
    <location>
        <begin position="28"/>
        <end position="209"/>
    </location>
</feature>
<organism evidence="3 4">
    <name type="scientific">Aliivibrio logei 5S-186</name>
    <dbReference type="NCBI Taxonomy" id="626086"/>
    <lineage>
        <taxon>Bacteria</taxon>
        <taxon>Pseudomonadati</taxon>
        <taxon>Pseudomonadota</taxon>
        <taxon>Gammaproteobacteria</taxon>
        <taxon>Vibrionales</taxon>
        <taxon>Vibrionaceae</taxon>
        <taxon>Aliivibrio</taxon>
    </lineage>
</organism>
<evidence type="ECO:0008006" key="5">
    <source>
        <dbReference type="Google" id="ProtNLM"/>
    </source>
</evidence>
<feature type="region of interest" description="Disordered" evidence="1">
    <location>
        <begin position="125"/>
        <end position="151"/>
    </location>
</feature>
<dbReference type="InterPro" id="IPR021253">
    <property type="entry name" value="ZrgA-like"/>
</dbReference>
<dbReference type="RefSeq" id="WP_017021473.1">
    <property type="nucleotide sequence ID" value="NZ_AJYJ02000133.1"/>
</dbReference>
<evidence type="ECO:0000313" key="3">
    <source>
        <dbReference type="EMBL" id="OEF10128.1"/>
    </source>
</evidence>
<proteinExistence type="predicted"/>